<reference evidence="2 3" key="1">
    <citation type="journal article" date="2023" name="Arcadia Sci">
        <title>De novo assembly of a long-read Amblyomma americanum tick genome.</title>
        <authorList>
            <person name="Chou S."/>
            <person name="Poskanzer K.E."/>
            <person name="Rollins M."/>
            <person name="Thuy-Boun P.S."/>
        </authorList>
    </citation>
    <scope>NUCLEOTIDE SEQUENCE [LARGE SCALE GENOMIC DNA]</scope>
    <source>
        <strain evidence="2">F_SG_1</strain>
        <tissue evidence="2">Salivary glands</tissue>
    </source>
</reference>
<organism evidence="2 3">
    <name type="scientific">Amblyomma americanum</name>
    <name type="common">Lone star tick</name>
    <dbReference type="NCBI Taxonomy" id="6943"/>
    <lineage>
        <taxon>Eukaryota</taxon>
        <taxon>Metazoa</taxon>
        <taxon>Ecdysozoa</taxon>
        <taxon>Arthropoda</taxon>
        <taxon>Chelicerata</taxon>
        <taxon>Arachnida</taxon>
        <taxon>Acari</taxon>
        <taxon>Parasitiformes</taxon>
        <taxon>Ixodida</taxon>
        <taxon>Ixodoidea</taxon>
        <taxon>Ixodidae</taxon>
        <taxon>Amblyomminae</taxon>
        <taxon>Amblyomma</taxon>
    </lineage>
</organism>
<comment type="caution">
    <text evidence="2">The sequence shown here is derived from an EMBL/GenBank/DDBJ whole genome shotgun (WGS) entry which is preliminary data.</text>
</comment>
<proteinExistence type="predicted"/>
<protein>
    <recommendedName>
        <fullName evidence="1">Transposable element P transposase-like RNase H C-terminal domain-containing protein</fullName>
    </recommendedName>
</protein>
<keyword evidence="3" id="KW-1185">Reference proteome</keyword>
<dbReference type="AlphaFoldDB" id="A0AAQ4EB04"/>
<feature type="domain" description="Transposable element P transposase-like RNase H C-terminal" evidence="1">
    <location>
        <begin position="70"/>
        <end position="103"/>
    </location>
</feature>
<dbReference type="Proteomes" id="UP001321473">
    <property type="component" value="Unassembled WGS sequence"/>
</dbReference>
<dbReference type="Pfam" id="PF21789">
    <property type="entry name" value="TNP-like_RNaseH_C"/>
    <property type="match status" value="1"/>
</dbReference>
<evidence type="ECO:0000259" key="1">
    <source>
        <dbReference type="Pfam" id="PF21789"/>
    </source>
</evidence>
<name>A0AAQ4EB04_AMBAM</name>
<gene>
    <name evidence="2" type="ORF">V5799_024892</name>
</gene>
<dbReference type="EMBL" id="JARKHS020019202">
    <property type="protein sequence ID" value="KAK8771864.1"/>
    <property type="molecule type" value="Genomic_DNA"/>
</dbReference>
<evidence type="ECO:0000313" key="3">
    <source>
        <dbReference type="Proteomes" id="UP001321473"/>
    </source>
</evidence>
<sequence>MEKMNVRLATQVIQGFLILLNTTKKTGLQQNTRLFASQMTTVSLRVALISVLDIISLLHDKNVLYVLTAKLNQDPLERFFGVVRSFGGDEDHSTVTHFSQIFRLLCLYTPLKIATKENCSGDADPELVTVEESLSGKKLAALSRKQAREEKLGQMLHKIHFKES</sequence>
<dbReference type="InterPro" id="IPR048367">
    <property type="entry name" value="TNP-like_RNaseH_C"/>
</dbReference>
<evidence type="ECO:0000313" key="2">
    <source>
        <dbReference type="EMBL" id="KAK8771864.1"/>
    </source>
</evidence>
<accession>A0AAQ4EB04</accession>